<dbReference type="Proteomes" id="UP000299102">
    <property type="component" value="Unassembled WGS sequence"/>
</dbReference>
<dbReference type="AlphaFoldDB" id="A0A4C1WH43"/>
<feature type="region of interest" description="Disordered" evidence="1">
    <location>
        <begin position="1"/>
        <end position="21"/>
    </location>
</feature>
<feature type="region of interest" description="Disordered" evidence="1">
    <location>
        <begin position="89"/>
        <end position="113"/>
    </location>
</feature>
<accession>A0A4C1WH43</accession>
<gene>
    <name evidence="2" type="ORF">EVAR_97180_1</name>
</gene>
<reference evidence="2 3" key="1">
    <citation type="journal article" date="2019" name="Commun. Biol.">
        <title>The bagworm genome reveals a unique fibroin gene that provides high tensile strength.</title>
        <authorList>
            <person name="Kono N."/>
            <person name="Nakamura H."/>
            <person name="Ohtoshi R."/>
            <person name="Tomita M."/>
            <person name="Numata K."/>
            <person name="Arakawa K."/>
        </authorList>
    </citation>
    <scope>NUCLEOTIDE SEQUENCE [LARGE SCALE GENOMIC DNA]</scope>
</reference>
<feature type="compositionally biased region" description="Polar residues" evidence="1">
    <location>
        <begin position="1"/>
        <end position="13"/>
    </location>
</feature>
<dbReference type="EMBL" id="BGZK01000560">
    <property type="protein sequence ID" value="GBP50180.1"/>
    <property type="molecule type" value="Genomic_DNA"/>
</dbReference>
<proteinExistence type="predicted"/>
<evidence type="ECO:0000313" key="3">
    <source>
        <dbReference type="Proteomes" id="UP000299102"/>
    </source>
</evidence>
<evidence type="ECO:0000313" key="2">
    <source>
        <dbReference type="EMBL" id="GBP50180.1"/>
    </source>
</evidence>
<organism evidence="2 3">
    <name type="scientific">Eumeta variegata</name>
    <name type="common">Bagworm moth</name>
    <name type="synonym">Eumeta japonica</name>
    <dbReference type="NCBI Taxonomy" id="151549"/>
    <lineage>
        <taxon>Eukaryota</taxon>
        <taxon>Metazoa</taxon>
        <taxon>Ecdysozoa</taxon>
        <taxon>Arthropoda</taxon>
        <taxon>Hexapoda</taxon>
        <taxon>Insecta</taxon>
        <taxon>Pterygota</taxon>
        <taxon>Neoptera</taxon>
        <taxon>Endopterygota</taxon>
        <taxon>Lepidoptera</taxon>
        <taxon>Glossata</taxon>
        <taxon>Ditrysia</taxon>
        <taxon>Tineoidea</taxon>
        <taxon>Psychidae</taxon>
        <taxon>Oiketicinae</taxon>
        <taxon>Eumeta</taxon>
    </lineage>
</organism>
<protein>
    <submittedName>
        <fullName evidence="2">Uncharacterized protein</fullName>
    </submittedName>
</protein>
<keyword evidence="3" id="KW-1185">Reference proteome</keyword>
<name>A0A4C1WH43_EUMVA</name>
<comment type="caution">
    <text evidence="2">The sequence shown here is derived from an EMBL/GenBank/DDBJ whole genome shotgun (WGS) entry which is preliminary data.</text>
</comment>
<sequence>MTVSGMSEMTQRGASVEKARLDRRGGRYRSLFSDRAFCFPPRCRPEQMSHGDGTLYVEDGLFCNPASSVTTAQNQLALDKKREASSLSVSLDHISNPEPLSSDAAVLSTTPGM</sequence>
<evidence type="ECO:0000256" key="1">
    <source>
        <dbReference type="SAM" id="MobiDB-lite"/>
    </source>
</evidence>